<reference evidence="5" key="1">
    <citation type="submission" date="2021-02" db="EMBL/GenBank/DDBJ databases">
        <authorList>
            <person name="Dougan E. K."/>
            <person name="Rhodes N."/>
            <person name="Thang M."/>
            <person name="Chan C."/>
        </authorList>
    </citation>
    <scope>NUCLEOTIDE SEQUENCE</scope>
</reference>
<dbReference type="PANTHER" id="PTHR43804:SF7">
    <property type="entry name" value="LD18447P"/>
    <property type="match status" value="1"/>
</dbReference>
<evidence type="ECO:0000256" key="3">
    <source>
        <dbReference type="SAM" id="MobiDB-lite"/>
    </source>
</evidence>
<proteinExistence type="inferred from homology"/>
<dbReference type="AlphaFoldDB" id="A0A813FFC8"/>
<dbReference type="SUPFAM" id="SSF75620">
    <property type="entry name" value="Release factor"/>
    <property type="match status" value="1"/>
</dbReference>
<dbReference type="Pfam" id="PF00472">
    <property type="entry name" value="RF-1"/>
    <property type="match status" value="1"/>
</dbReference>
<evidence type="ECO:0000256" key="1">
    <source>
        <dbReference type="ARBA" id="ARBA00010835"/>
    </source>
</evidence>
<feature type="compositionally biased region" description="Basic and acidic residues" evidence="3">
    <location>
        <begin position="132"/>
        <end position="150"/>
    </location>
</feature>
<evidence type="ECO:0000259" key="4">
    <source>
        <dbReference type="Pfam" id="PF00472"/>
    </source>
</evidence>
<dbReference type="Proteomes" id="UP000654075">
    <property type="component" value="Unassembled WGS sequence"/>
</dbReference>
<dbReference type="InterPro" id="IPR045853">
    <property type="entry name" value="Pep_chain_release_fac_I_sf"/>
</dbReference>
<dbReference type="InterPro" id="IPR000352">
    <property type="entry name" value="Pep_chain_release_fac_I"/>
</dbReference>
<dbReference type="GO" id="GO:0003747">
    <property type="term" value="F:translation release factor activity"/>
    <property type="evidence" value="ECO:0007669"/>
    <property type="project" value="InterPro"/>
</dbReference>
<dbReference type="OrthoDB" id="2019491at2759"/>
<gene>
    <name evidence="5" type="ORF">PGLA1383_LOCUS26981</name>
</gene>
<evidence type="ECO:0000313" key="5">
    <source>
        <dbReference type="EMBL" id="CAE8609148.1"/>
    </source>
</evidence>
<dbReference type="Gene3D" id="3.30.160.20">
    <property type="match status" value="1"/>
</dbReference>
<evidence type="ECO:0000256" key="2">
    <source>
        <dbReference type="ARBA" id="ARBA00022481"/>
    </source>
</evidence>
<sequence>KLRHMAGYVMSLASIECNAFLRRTGGICARGNDGSFLKNRMQTSSATVVVLPVADEADVTLGPTDVRIEVSKKSSGPGGQSVNAAHQAIRATHIATGLTVHCTSSQSQFENRIRAVELLRTKLLDQQLSARSEFERTERKEQRGTGDSLERPPIAIKDADKIRTYNFQRDEVTDHRLAKARDPQRWGIIKIGHCTLKCGGPLEASYRRAYLVRFVIGSQRHGAMRKY</sequence>
<keyword evidence="2" id="KW-0488">Methylation</keyword>
<evidence type="ECO:0000313" key="6">
    <source>
        <dbReference type="Proteomes" id="UP000654075"/>
    </source>
</evidence>
<feature type="non-terminal residue" evidence="5">
    <location>
        <position position="1"/>
    </location>
</feature>
<feature type="domain" description="Prokaryotic-type class I peptide chain release factors" evidence="4">
    <location>
        <begin position="56"/>
        <end position="176"/>
    </location>
</feature>
<protein>
    <recommendedName>
        <fullName evidence="4">Prokaryotic-type class I peptide chain release factors domain-containing protein</fullName>
    </recommendedName>
</protein>
<dbReference type="PANTHER" id="PTHR43804">
    <property type="entry name" value="LD18447P"/>
    <property type="match status" value="1"/>
</dbReference>
<dbReference type="InterPro" id="IPR050057">
    <property type="entry name" value="Prokaryotic/Mito_RF"/>
</dbReference>
<comment type="similarity">
    <text evidence="1">Belongs to the prokaryotic/mitochondrial release factor family.</text>
</comment>
<comment type="caution">
    <text evidence="5">The sequence shown here is derived from an EMBL/GenBank/DDBJ whole genome shotgun (WGS) entry which is preliminary data.</text>
</comment>
<keyword evidence="6" id="KW-1185">Reference proteome</keyword>
<dbReference type="Gene3D" id="3.30.70.1660">
    <property type="match status" value="1"/>
</dbReference>
<organism evidence="5 6">
    <name type="scientific">Polarella glacialis</name>
    <name type="common">Dinoflagellate</name>
    <dbReference type="NCBI Taxonomy" id="89957"/>
    <lineage>
        <taxon>Eukaryota</taxon>
        <taxon>Sar</taxon>
        <taxon>Alveolata</taxon>
        <taxon>Dinophyceae</taxon>
        <taxon>Suessiales</taxon>
        <taxon>Suessiaceae</taxon>
        <taxon>Polarella</taxon>
    </lineage>
</organism>
<dbReference type="EMBL" id="CAJNNV010024245">
    <property type="protein sequence ID" value="CAE8609148.1"/>
    <property type="molecule type" value="Genomic_DNA"/>
</dbReference>
<feature type="region of interest" description="Disordered" evidence="3">
    <location>
        <begin position="130"/>
        <end position="154"/>
    </location>
</feature>
<name>A0A813FFC8_POLGL</name>
<accession>A0A813FFC8</accession>